<feature type="compositionally biased region" description="Polar residues" evidence="7">
    <location>
        <begin position="58"/>
        <end position="82"/>
    </location>
</feature>
<protein>
    <submittedName>
        <fullName evidence="8">60S ribosomal protein L6</fullName>
    </submittedName>
</protein>
<keyword evidence="9" id="KW-1185">Reference proteome</keyword>
<reference evidence="9" key="1">
    <citation type="submission" date="2012-07" db="EMBL/GenBank/DDBJ databases">
        <title>Genome of the Chinese tree shrew, a rising model animal genetically related to primates.</title>
        <authorList>
            <person name="Zhang G."/>
            <person name="Fan Y."/>
            <person name="Yao Y."/>
            <person name="Huang Z."/>
        </authorList>
    </citation>
    <scope>NUCLEOTIDE SEQUENCE [LARGE SCALE GENOMIC DNA]</scope>
</reference>
<comment type="similarity">
    <text evidence="1">Belongs to the eukaryotic ribosomal protein eL43 family.</text>
</comment>
<evidence type="ECO:0000313" key="9">
    <source>
        <dbReference type="Proteomes" id="UP000011518"/>
    </source>
</evidence>
<dbReference type="Pfam" id="PF01780">
    <property type="entry name" value="Ribosomal_L37ae"/>
    <property type="match status" value="1"/>
</dbReference>
<feature type="region of interest" description="Disordered" evidence="7">
    <location>
        <begin position="1"/>
        <end position="83"/>
    </location>
</feature>
<dbReference type="SUPFAM" id="SSF57829">
    <property type="entry name" value="Zn-binding ribosomal proteins"/>
    <property type="match status" value="1"/>
</dbReference>
<evidence type="ECO:0000256" key="1">
    <source>
        <dbReference type="ARBA" id="ARBA00008672"/>
    </source>
</evidence>
<accession>L9KW92</accession>
<evidence type="ECO:0000256" key="2">
    <source>
        <dbReference type="ARBA" id="ARBA00022723"/>
    </source>
</evidence>
<dbReference type="GO" id="GO:0022625">
    <property type="term" value="C:cytosolic large ribosomal subunit"/>
    <property type="evidence" value="ECO:0007669"/>
    <property type="project" value="UniProtKB-ARBA"/>
</dbReference>
<dbReference type="AlphaFoldDB" id="L9KW92"/>
<dbReference type="InterPro" id="IPR011332">
    <property type="entry name" value="Ribosomal_zn-bd"/>
</dbReference>
<dbReference type="InterPro" id="IPR011331">
    <property type="entry name" value="Ribosomal_eL37/eL43"/>
</dbReference>
<dbReference type="PANTHER" id="PTHR48188">
    <property type="entry name" value="60S RIBOSOMAL PROTEIN L43"/>
    <property type="match status" value="1"/>
</dbReference>
<dbReference type="EMBL" id="KB320629">
    <property type="protein sequence ID" value="ELW67066.1"/>
    <property type="molecule type" value="Genomic_DNA"/>
</dbReference>
<gene>
    <name evidence="8" type="ORF">TREES_T100020446</name>
</gene>
<keyword evidence="3" id="KW-0863">Zinc-finger</keyword>
<proteinExistence type="inferred from homology"/>
<evidence type="ECO:0000256" key="6">
    <source>
        <dbReference type="ARBA" id="ARBA00023274"/>
    </source>
</evidence>
<evidence type="ECO:0000256" key="5">
    <source>
        <dbReference type="ARBA" id="ARBA00022980"/>
    </source>
</evidence>
<dbReference type="GO" id="GO:0008270">
    <property type="term" value="F:zinc ion binding"/>
    <property type="evidence" value="ECO:0007669"/>
    <property type="project" value="UniProtKB-KW"/>
</dbReference>
<name>L9KW92_TUPCH</name>
<dbReference type="Proteomes" id="UP000011518">
    <property type="component" value="Unassembled WGS sequence"/>
</dbReference>
<dbReference type="GO" id="GO:0006412">
    <property type="term" value="P:translation"/>
    <property type="evidence" value="ECO:0007669"/>
    <property type="project" value="InterPro"/>
</dbReference>
<dbReference type="GO" id="GO:0070180">
    <property type="term" value="F:large ribosomal subunit rRNA binding"/>
    <property type="evidence" value="ECO:0007669"/>
    <property type="project" value="TreeGrafter"/>
</dbReference>
<dbReference type="PANTHER" id="PTHR48188:SF1">
    <property type="entry name" value="LARGE RIBOSOMAL SUBUNIT PROTEIN EL43-RELATED"/>
    <property type="match status" value="1"/>
</dbReference>
<evidence type="ECO:0000256" key="7">
    <source>
        <dbReference type="SAM" id="MobiDB-lite"/>
    </source>
</evidence>
<keyword evidence="2" id="KW-0479">Metal-binding</keyword>
<feature type="compositionally biased region" description="Basic and acidic residues" evidence="7">
    <location>
        <begin position="9"/>
        <end position="24"/>
    </location>
</feature>
<dbReference type="GO" id="GO:0003735">
    <property type="term" value="F:structural constituent of ribosome"/>
    <property type="evidence" value="ECO:0007669"/>
    <property type="project" value="InterPro"/>
</dbReference>
<evidence type="ECO:0000256" key="3">
    <source>
        <dbReference type="ARBA" id="ARBA00022771"/>
    </source>
</evidence>
<dbReference type="STRING" id="246437.L9KW92"/>
<dbReference type="InterPro" id="IPR002674">
    <property type="entry name" value="Ribosomal_eL43"/>
</dbReference>
<keyword evidence="4" id="KW-0862">Zinc</keyword>
<evidence type="ECO:0000313" key="8">
    <source>
        <dbReference type="EMBL" id="ELW67066.1"/>
    </source>
</evidence>
<keyword evidence="6" id="KW-0687">Ribonucleoprotein</keyword>
<sequence>MRAPFPGEFSRKKDSDGERSHSEAGPKITAYRCIPLLKPAGGDPKEPQPVRQALANLQGHTSSAPPQPASTNHNLSTNSVPDQETELWGTMGWRGKKCNKDRHEDLVDDYMAKCTKKVSIVTKYRTRHGASLWKMVKKTETSQHIKYTCSFCGKAKKKRRAVGIWRCGSCMKTVASGAWTYTTASAVTSSTAALRRTHQKFVIATSMKIDTSKVKIPKHLTDVYFKKKKLQKPSRQEGEIFDTEKEKYEISEQRKIDQKAVDSQILPKIQAVPQLQRKNTGDDSGFGSIPGDTLQFILTLTQLVASA</sequence>
<organism evidence="8 9">
    <name type="scientific">Tupaia chinensis</name>
    <name type="common">Chinese tree shrew</name>
    <name type="synonym">Tupaia belangeri chinensis</name>
    <dbReference type="NCBI Taxonomy" id="246437"/>
    <lineage>
        <taxon>Eukaryota</taxon>
        <taxon>Metazoa</taxon>
        <taxon>Chordata</taxon>
        <taxon>Craniata</taxon>
        <taxon>Vertebrata</taxon>
        <taxon>Euteleostomi</taxon>
        <taxon>Mammalia</taxon>
        <taxon>Eutheria</taxon>
        <taxon>Euarchontoglires</taxon>
        <taxon>Scandentia</taxon>
        <taxon>Tupaiidae</taxon>
        <taxon>Tupaia</taxon>
    </lineage>
</organism>
<reference evidence="9" key="2">
    <citation type="journal article" date="2013" name="Nat. Commun.">
        <title>Genome of the Chinese tree shrew.</title>
        <authorList>
            <person name="Fan Y."/>
            <person name="Huang Z.Y."/>
            <person name="Cao C.C."/>
            <person name="Chen C.S."/>
            <person name="Chen Y.X."/>
            <person name="Fan D.D."/>
            <person name="He J."/>
            <person name="Hou H.L."/>
            <person name="Hu L."/>
            <person name="Hu X.T."/>
            <person name="Jiang X.T."/>
            <person name="Lai R."/>
            <person name="Lang Y.S."/>
            <person name="Liang B."/>
            <person name="Liao S.G."/>
            <person name="Mu D."/>
            <person name="Ma Y.Y."/>
            <person name="Niu Y.Y."/>
            <person name="Sun X.Q."/>
            <person name="Xia J.Q."/>
            <person name="Xiao J."/>
            <person name="Xiong Z.Q."/>
            <person name="Xu L."/>
            <person name="Yang L."/>
            <person name="Zhang Y."/>
            <person name="Zhao W."/>
            <person name="Zhao X.D."/>
            <person name="Zheng Y.T."/>
            <person name="Zhou J.M."/>
            <person name="Zhu Y.B."/>
            <person name="Zhang G.J."/>
            <person name="Wang J."/>
            <person name="Yao Y.G."/>
        </authorList>
    </citation>
    <scope>NUCLEOTIDE SEQUENCE [LARGE SCALE GENOMIC DNA]</scope>
</reference>
<dbReference type="InParanoid" id="L9KW92"/>
<dbReference type="Gene3D" id="2.20.25.30">
    <property type="match status" value="1"/>
</dbReference>
<evidence type="ECO:0000256" key="4">
    <source>
        <dbReference type="ARBA" id="ARBA00022833"/>
    </source>
</evidence>
<keyword evidence="5 8" id="KW-0689">Ribosomal protein</keyword>